<dbReference type="EMBL" id="KI925078">
    <property type="protein sequence ID" value="ETW18590.1"/>
    <property type="molecule type" value="Genomic_DNA"/>
</dbReference>
<proteinExistence type="predicted"/>
<sequence>MSIVKIIFRRKKYIILQNSNIHFININQYKYNLSIKYLYGIVHIINIKGILYICNNSSIRPIIQINLYYFN</sequence>
<organism evidence="1 2">
    <name type="scientific">Plasmodium falciparum Vietnam Oak-Knoll</name>
    <name type="common">FVO</name>
    <dbReference type="NCBI Taxonomy" id="1036723"/>
    <lineage>
        <taxon>Eukaryota</taxon>
        <taxon>Sar</taxon>
        <taxon>Alveolata</taxon>
        <taxon>Apicomplexa</taxon>
        <taxon>Aconoidasida</taxon>
        <taxon>Haemosporida</taxon>
        <taxon>Plasmodiidae</taxon>
        <taxon>Plasmodium</taxon>
        <taxon>Plasmodium (Laverania)</taxon>
    </lineage>
</organism>
<gene>
    <name evidence="1" type="ORF">PFFVO_02489</name>
</gene>
<reference evidence="1 2" key="2">
    <citation type="submission" date="2013-02" db="EMBL/GenBank/DDBJ databases">
        <title>The Genome Sequence of Plasmodium falciparum Vietnam Oak-Knoll (FVO).</title>
        <authorList>
            <consortium name="The Broad Institute Genome Sequencing Platform"/>
            <consortium name="The Broad Institute Genome Sequencing Center for Infectious Disease"/>
            <person name="Neafsey D."/>
            <person name="Cheeseman I."/>
            <person name="Volkman S."/>
            <person name="Adams J."/>
            <person name="Walker B."/>
            <person name="Young S.K."/>
            <person name="Zeng Q."/>
            <person name="Gargeya S."/>
            <person name="Fitzgerald M."/>
            <person name="Haas B."/>
            <person name="Abouelleil A."/>
            <person name="Alvarado L."/>
            <person name="Arachchi H.M."/>
            <person name="Berlin A.M."/>
            <person name="Chapman S.B."/>
            <person name="Dewar J."/>
            <person name="Goldberg J."/>
            <person name="Griggs A."/>
            <person name="Gujja S."/>
            <person name="Hansen M."/>
            <person name="Howarth C."/>
            <person name="Imamovic A."/>
            <person name="Larimer J."/>
            <person name="McCowan C."/>
            <person name="Murphy C."/>
            <person name="Neiman D."/>
            <person name="Pearson M."/>
            <person name="Priest M."/>
            <person name="Roberts A."/>
            <person name="Saif S."/>
            <person name="Shea T."/>
            <person name="Sisk P."/>
            <person name="Sykes S."/>
            <person name="Wortman J."/>
            <person name="Nusbaum C."/>
            <person name="Birren B."/>
        </authorList>
    </citation>
    <scope>NUCLEOTIDE SEQUENCE [LARGE SCALE GENOMIC DNA]</scope>
    <source>
        <strain evidence="2">Vietnam Oak-Knoll (FVO)</strain>
    </source>
</reference>
<protein>
    <submittedName>
        <fullName evidence="1">Uncharacterized protein</fullName>
    </submittedName>
</protein>
<accession>A0A024V8R5</accession>
<dbReference type="AlphaFoldDB" id="A0A024V8R5"/>
<reference evidence="1 2" key="1">
    <citation type="submission" date="2013-02" db="EMBL/GenBank/DDBJ databases">
        <title>The Genome Annotation of Plasmodium falciparum Vietnam Oak-Knoll (FVO).</title>
        <authorList>
            <consortium name="The Broad Institute Genome Sequencing Platform"/>
            <consortium name="The Broad Institute Genome Sequencing Center for Infectious Disease"/>
            <person name="Neafsey D."/>
            <person name="Hoffman S."/>
            <person name="Volkman S."/>
            <person name="Rosenthal P."/>
            <person name="Walker B."/>
            <person name="Young S.K."/>
            <person name="Zeng Q."/>
            <person name="Gargeya S."/>
            <person name="Fitzgerald M."/>
            <person name="Haas B."/>
            <person name="Abouelleil A."/>
            <person name="Allen A.W."/>
            <person name="Alvarado L."/>
            <person name="Arachchi H.M."/>
            <person name="Berlin A.M."/>
            <person name="Chapman S.B."/>
            <person name="Gainer-Dewar J."/>
            <person name="Goldberg J."/>
            <person name="Griggs A."/>
            <person name="Gujja S."/>
            <person name="Hansen M."/>
            <person name="Howarth C."/>
            <person name="Imamovic A."/>
            <person name="Ireland A."/>
            <person name="Larimer J."/>
            <person name="McCowan C."/>
            <person name="Murphy C."/>
            <person name="Pearson M."/>
            <person name="Poon T.W."/>
            <person name="Priest M."/>
            <person name="Roberts A."/>
            <person name="Saif S."/>
            <person name="Shea T."/>
            <person name="Sisk P."/>
            <person name="Sykes S."/>
            <person name="Wortman J."/>
            <person name="Nusbaum C."/>
            <person name="Birren B."/>
        </authorList>
    </citation>
    <scope>NUCLEOTIDE SEQUENCE [LARGE SCALE GENOMIC DNA]</scope>
    <source>
        <strain evidence="2">Vietnam Oak-Knoll (FVO)</strain>
    </source>
</reference>
<name>A0A024V8R5_PLAFA</name>
<dbReference type="Proteomes" id="UP000030690">
    <property type="component" value="Unassembled WGS sequence"/>
</dbReference>
<evidence type="ECO:0000313" key="1">
    <source>
        <dbReference type="EMBL" id="ETW18590.1"/>
    </source>
</evidence>
<evidence type="ECO:0000313" key="2">
    <source>
        <dbReference type="Proteomes" id="UP000030690"/>
    </source>
</evidence>